<organism evidence="1 2">
    <name type="scientific">Rhodospira trueperi</name>
    <dbReference type="NCBI Taxonomy" id="69960"/>
    <lineage>
        <taxon>Bacteria</taxon>
        <taxon>Pseudomonadati</taxon>
        <taxon>Pseudomonadota</taxon>
        <taxon>Alphaproteobacteria</taxon>
        <taxon>Rhodospirillales</taxon>
        <taxon>Rhodospirillaceae</taxon>
        <taxon>Rhodospira</taxon>
    </lineage>
</organism>
<evidence type="ECO:0000313" key="2">
    <source>
        <dbReference type="Proteomes" id="UP000199412"/>
    </source>
</evidence>
<dbReference type="AlphaFoldDB" id="A0A1G7C2A0"/>
<evidence type="ECO:0000313" key="1">
    <source>
        <dbReference type="EMBL" id="SDE32890.1"/>
    </source>
</evidence>
<dbReference type="Proteomes" id="UP000199412">
    <property type="component" value="Unassembled WGS sequence"/>
</dbReference>
<dbReference type="RefSeq" id="WP_176793532.1">
    <property type="nucleotide sequence ID" value="NZ_FNAP01000005.1"/>
</dbReference>
<protein>
    <submittedName>
        <fullName evidence="1">Uncharacterized protein</fullName>
    </submittedName>
</protein>
<gene>
    <name evidence="1" type="ORF">SAMN05421720_105251</name>
</gene>
<reference evidence="1 2" key="1">
    <citation type="submission" date="2016-10" db="EMBL/GenBank/DDBJ databases">
        <authorList>
            <person name="de Groot N.N."/>
        </authorList>
    </citation>
    <scope>NUCLEOTIDE SEQUENCE [LARGE SCALE GENOMIC DNA]</scope>
    <source>
        <strain evidence="1 2">ATCC 700224</strain>
    </source>
</reference>
<dbReference type="EMBL" id="FNAP01000005">
    <property type="protein sequence ID" value="SDE32890.1"/>
    <property type="molecule type" value="Genomic_DNA"/>
</dbReference>
<proteinExistence type="predicted"/>
<name>A0A1G7C2A0_9PROT</name>
<accession>A0A1G7C2A0</accession>
<dbReference type="STRING" id="69960.SAMN05421720_105251"/>
<keyword evidence="2" id="KW-1185">Reference proteome</keyword>
<sequence length="153" mass="16113">MTAPPMPNAQADPDSRRAALAVQANPAERLDYRITLSRPVRVVGAGALSATVDYVPDRVVLVPASLTRYLTGLEGLPWPGPEALGAAILDDINNEAVPRWLRVTVSTRSGPADSDEAVALWHAVVLEDRQPHWHPPAGSAIAAPAGPAPAPWG</sequence>